<evidence type="ECO:0008006" key="3">
    <source>
        <dbReference type="Google" id="ProtNLM"/>
    </source>
</evidence>
<dbReference type="InterPro" id="IPR025048">
    <property type="entry name" value="DUF3987"/>
</dbReference>
<dbReference type="EMBL" id="AP035881">
    <property type="protein sequence ID" value="BFP46997.1"/>
    <property type="molecule type" value="Genomic_DNA"/>
</dbReference>
<evidence type="ECO:0000256" key="1">
    <source>
        <dbReference type="SAM" id="MobiDB-lite"/>
    </source>
</evidence>
<accession>A0AB33JWN4</accession>
<organism evidence="2">
    <name type="scientific">Kitasatospora sp. CMC57</name>
    <dbReference type="NCBI Taxonomy" id="3231513"/>
    <lineage>
        <taxon>Bacteria</taxon>
        <taxon>Bacillati</taxon>
        <taxon>Actinomycetota</taxon>
        <taxon>Actinomycetes</taxon>
        <taxon>Kitasatosporales</taxon>
        <taxon>Streptomycetaceae</taxon>
        <taxon>Kitasatospora</taxon>
    </lineage>
</organism>
<proteinExistence type="predicted"/>
<protein>
    <recommendedName>
        <fullName evidence="3">DNA primase</fullName>
    </recommendedName>
</protein>
<dbReference type="RefSeq" id="WP_407989374.1">
    <property type="nucleotide sequence ID" value="NZ_AP035881.2"/>
</dbReference>
<gene>
    <name evidence="2" type="ORF">KCMC57_33650</name>
</gene>
<name>A0AB33JWN4_9ACTN</name>
<feature type="compositionally biased region" description="Polar residues" evidence="1">
    <location>
        <begin position="513"/>
        <end position="530"/>
    </location>
</feature>
<sequence length="530" mass="56484">MSGPAAISDGPYENVTSLFGEGWEHLEAPPAEADVWDSPIPLGQARALPPFPVDALPTWMAEMVAAVAEETQTPADLGGSVGLSVLSTACGGRAVVAVRGRWREPVNLYTVTALPPGNRKSAVFAELTRPLLAVEKVLIEQSGAVRAEAETTAKLARSAAEKAAARAANAEPEQREQLTREAIELAEAAEETAVPARPQLVADDITPENLATMLDEQGGRAAVLSAEGGIFDIIAGRYSGTPNLEVFLKGHAGDMLRVNRQGRDAQFLEAPAVTMGIAIQPSVFRDIAKAKGFEGRGLLARFLYSMPRSLVGFRNLTPELIPEQVAETYTKTLGTLTLAMSGWTDPAVLTLTPEADAVLLAHQQATESRMRPGAALAHIDTWASKLDGAIARIAGLLHLATHPADGWTLPIAADLMTAACRIGDYYTAHALVVFDAMGNDPALGKARIVMAHLETVGATVISKRELFRGLPRGEFRAVADLDPVLALLEEHGWIRQEAPPVRTGKGGRPPSPRFQTHPTLAQTPRQNLQN</sequence>
<feature type="region of interest" description="Disordered" evidence="1">
    <location>
        <begin position="497"/>
        <end position="530"/>
    </location>
</feature>
<reference evidence="2" key="1">
    <citation type="submission" date="2024-07" db="EMBL/GenBank/DDBJ databases">
        <title>Complete genome sequences of cellulolytic bacteria, Kitasatospora sp. CMC57 and Streptomyces sp. CMC78, isolated from Japanese agricultural soil.</title>
        <authorList>
            <person name="Hashimoto T."/>
            <person name="Ito M."/>
            <person name="Iwamoto M."/>
            <person name="Fukahori D."/>
            <person name="Shoda T."/>
            <person name="Sakoda M."/>
            <person name="Morohoshi T."/>
            <person name="Mitsuboshi M."/>
            <person name="Nishizawa T."/>
        </authorList>
    </citation>
    <scope>NUCLEOTIDE SEQUENCE</scope>
    <source>
        <strain evidence="2">CMC57</strain>
    </source>
</reference>
<dbReference type="Pfam" id="PF13148">
    <property type="entry name" value="DUF3987"/>
    <property type="match status" value="1"/>
</dbReference>
<evidence type="ECO:0000313" key="2">
    <source>
        <dbReference type="EMBL" id="BFP46997.1"/>
    </source>
</evidence>
<dbReference type="AlphaFoldDB" id="A0AB33JWN4"/>